<dbReference type="GO" id="GO:0005737">
    <property type="term" value="C:cytoplasm"/>
    <property type="evidence" value="ECO:0007669"/>
    <property type="project" value="TreeGrafter"/>
</dbReference>
<dbReference type="Proteomes" id="UP000306145">
    <property type="component" value="Unassembled WGS sequence"/>
</dbReference>
<dbReference type="Gene3D" id="3.30.1780.10">
    <property type="entry name" value="ornithine cyclodeaminase, domain 1"/>
    <property type="match status" value="1"/>
</dbReference>
<gene>
    <name evidence="1" type="primary">sbnB</name>
    <name evidence="1" type="ORF">FHG89_05205</name>
</gene>
<sequence>MLIIGRAVVRDILDGDDARVVDLIRHAYLLHEQGRTSLPHSVFLRFPQRPGDRIIGLPAYLGADPPVSGIKWISSFPGNLAIGLERASAAILLNSMRTGHPVALVEGSVISARRTAASAALAAGLLTAHRRPDGLALIGCGLINQQVLRFVAGTLAPPPALTVFDTDPRRAEAVAEAARALLPEMPTTVAGTAEEALAAHRLVSIATTATEPHLDLAACRPGAVVLHLSLRDLLPDGLLTARNVVDDPDHACREGTSLQLAERLTGGRDFIHATIGALADGRVRLPVDDVPVVVSPFGLGVLDLVLAEHVRATADRRRLGVRVDDFLPVVDATVASTGSLKEWQ</sequence>
<dbReference type="PIRSF" id="PIRSF001439">
    <property type="entry name" value="CryM"/>
    <property type="match status" value="1"/>
</dbReference>
<dbReference type="InterPro" id="IPR023866">
    <property type="entry name" value="SbnB"/>
</dbReference>
<dbReference type="Pfam" id="PF02423">
    <property type="entry name" value="OCD_Mu_crystall"/>
    <property type="match status" value="1"/>
</dbReference>
<evidence type="ECO:0000313" key="1">
    <source>
        <dbReference type="EMBL" id="TNH30917.1"/>
    </source>
</evidence>
<protein>
    <submittedName>
        <fullName evidence="1">2,3-diaminopropionate biosynthesis protein SbnB</fullName>
    </submittedName>
</protein>
<dbReference type="PANTHER" id="PTHR13812">
    <property type="entry name" value="KETIMINE REDUCTASE MU-CRYSTALLIN"/>
    <property type="match status" value="1"/>
</dbReference>
<organism evidence="1 2">
    <name type="scientific">Micromonospora orduensis</name>
    <dbReference type="NCBI Taxonomy" id="1420891"/>
    <lineage>
        <taxon>Bacteria</taxon>
        <taxon>Bacillati</taxon>
        <taxon>Actinomycetota</taxon>
        <taxon>Actinomycetes</taxon>
        <taxon>Micromonosporales</taxon>
        <taxon>Micromonosporaceae</taxon>
        <taxon>Micromonospora</taxon>
    </lineage>
</organism>
<dbReference type="SUPFAM" id="SSF51735">
    <property type="entry name" value="NAD(P)-binding Rossmann-fold domains"/>
    <property type="match status" value="1"/>
</dbReference>
<evidence type="ECO:0000313" key="2">
    <source>
        <dbReference type="Proteomes" id="UP000306145"/>
    </source>
</evidence>
<dbReference type="AlphaFoldDB" id="A0A5C4QXX6"/>
<dbReference type="GO" id="GO:0016639">
    <property type="term" value="F:oxidoreductase activity, acting on the CH-NH2 group of donors, NAD or NADP as acceptor"/>
    <property type="evidence" value="ECO:0007669"/>
    <property type="project" value="InterPro"/>
</dbReference>
<dbReference type="OrthoDB" id="3396397at2"/>
<dbReference type="RefSeq" id="WP_139583197.1">
    <property type="nucleotide sequence ID" value="NZ_VDFY01000093.1"/>
</dbReference>
<dbReference type="InterPro" id="IPR003462">
    <property type="entry name" value="ODC_Mu_crystall"/>
</dbReference>
<name>A0A5C4QXX6_9ACTN</name>
<dbReference type="InterPro" id="IPR036291">
    <property type="entry name" value="NAD(P)-bd_dom_sf"/>
</dbReference>
<proteinExistence type="predicted"/>
<dbReference type="NCBIfam" id="TIGR03944">
    <property type="entry name" value="dehyd_SbnB_fam"/>
    <property type="match status" value="1"/>
</dbReference>
<accession>A0A5C4QXX6</accession>
<dbReference type="PANTHER" id="PTHR13812:SF19">
    <property type="entry name" value="KETIMINE REDUCTASE MU-CRYSTALLIN"/>
    <property type="match status" value="1"/>
</dbReference>
<comment type="caution">
    <text evidence="1">The sequence shown here is derived from an EMBL/GenBank/DDBJ whole genome shotgun (WGS) entry which is preliminary data.</text>
</comment>
<reference evidence="1 2" key="1">
    <citation type="submission" date="2019-06" db="EMBL/GenBank/DDBJ databases">
        <title>Micromonospora ordensis sp. nov., isolated from deep marine sediment.</title>
        <authorList>
            <person name="Veyisoglu A."/>
            <person name="Carro L."/>
            <person name="Klenk H.-P."/>
            <person name="Sahin N."/>
        </authorList>
    </citation>
    <scope>NUCLEOTIDE SEQUENCE [LARGE SCALE GENOMIC DNA]</scope>
    <source>
        <strain evidence="1 2">S2509</strain>
    </source>
</reference>
<dbReference type="EMBL" id="VDFY01000093">
    <property type="protein sequence ID" value="TNH30917.1"/>
    <property type="molecule type" value="Genomic_DNA"/>
</dbReference>
<dbReference type="InterPro" id="IPR023401">
    <property type="entry name" value="ODC_N"/>
</dbReference>
<dbReference type="Gene3D" id="3.40.50.720">
    <property type="entry name" value="NAD(P)-binding Rossmann-like Domain"/>
    <property type="match status" value="1"/>
</dbReference>
<keyword evidence="2" id="KW-1185">Reference proteome</keyword>
<dbReference type="GO" id="GO:0019290">
    <property type="term" value="P:siderophore biosynthetic process"/>
    <property type="evidence" value="ECO:0007669"/>
    <property type="project" value="InterPro"/>
</dbReference>